<name>A0A7T3V4Z4_9SPIR</name>
<accession>A0A7T3V4Z4</accession>
<reference evidence="1 2" key="1">
    <citation type="submission" date="2020-11" db="EMBL/GenBank/DDBJ databases">
        <title>Treponema Peruensis nv. sp., first commensal Treponema isolated from human feces.</title>
        <authorList>
            <person name="Belkhou C."/>
            <person name="Raes J."/>
        </authorList>
    </citation>
    <scope>NUCLEOTIDE SEQUENCE [LARGE SCALE GENOMIC DNA]</scope>
    <source>
        <strain evidence="1 2">RCC2812</strain>
    </source>
</reference>
<evidence type="ECO:0000313" key="1">
    <source>
        <dbReference type="EMBL" id="QQA00654.1"/>
    </source>
</evidence>
<organism evidence="1 2">
    <name type="scientific">Treponema peruense</name>
    <dbReference type="NCBI Taxonomy" id="2787628"/>
    <lineage>
        <taxon>Bacteria</taxon>
        <taxon>Pseudomonadati</taxon>
        <taxon>Spirochaetota</taxon>
        <taxon>Spirochaetia</taxon>
        <taxon>Spirochaetales</taxon>
        <taxon>Treponemataceae</taxon>
        <taxon>Treponema</taxon>
    </lineage>
</organism>
<protein>
    <recommendedName>
        <fullName evidence="3">Apea-like HEPN domain-containing protein</fullName>
    </recommendedName>
</protein>
<proteinExistence type="predicted"/>
<dbReference type="EMBL" id="CP064936">
    <property type="protein sequence ID" value="QQA00654.1"/>
    <property type="molecule type" value="Genomic_DNA"/>
</dbReference>
<dbReference type="KEGG" id="tper:IWA51_10375"/>
<keyword evidence="2" id="KW-1185">Reference proteome</keyword>
<evidence type="ECO:0000313" key="2">
    <source>
        <dbReference type="Proteomes" id="UP000595224"/>
    </source>
</evidence>
<dbReference type="Proteomes" id="UP000595224">
    <property type="component" value="Chromosome"/>
</dbReference>
<dbReference type="RefSeq" id="WP_198442364.1">
    <property type="nucleotide sequence ID" value="NZ_CP064936.1"/>
</dbReference>
<gene>
    <name evidence="1" type="ORF">IWA51_10375</name>
</gene>
<sequence length="587" mass="69082">MKYEITGNWKNGFKNDAVLFFSQSIEKLLNPNTDHVHCVSVLNAYSLLYEYLEAFDLVRKGMIDKKHLDFISDEIWETLGQDVIVNCILKKTEILAIKQKFSAVPFEEKKSVILYLVNQLYKFNEIAKNYLLENIKKEKNKTELYLGLKSYLPYLIGGGYSEDFIYNYNKKIFKSGKEISINTVETFLTKFDFVNQRFTVILPVDLEIKQFQAILEKRLSVSFNTPSKFIEGFHYDTDRYILISASVEELDSNQASIRVMNNLALFTRYYKFFSQSTKPFFGKSCIVIDDESGERNFIKIRRNGLVYLSEEAEISKLQIGETAEGVITSLMTYENNVFPVIDKAIMNYTNAYENKHLESSFLNFWAVLESLCEKKDISKIMQIEDNILPILSKDYYAMIFEALLRDVTDNIPKNQLEGFFNTYFNKSSINNLDFINLILLDEYKDARIELNSFLEKYPFIRYNIFAINKRYEKLNSVKKDIERFETRLKWHLRRLYRARNTIIHSGETPKHLQYLTKHLMEYTSQVLIEILFNLTIREDINNVESLFIDVELFNSTIKTYLSKESKKNITREDIAFLVSYEEKMNAN</sequence>
<evidence type="ECO:0008006" key="3">
    <source>
        <dbReference type="Google" id="ProtNLM"/>
    </source>
</evidence>
<dbReference type="AlphaFoldDB" id="A0A7T3V4Z4"/>